<comment type="caution">
    <text evidence="8">The sequence shown here is derived from an EMBL/GenBank/DDBJ whole genome shotgun (WGS) entry which is preliminary data.</text>
</comment>
<evidence type="ECO:0000256" key="3">
    <source>
        <dbReference type="ARBA" id="ARBA00022777"/>
    </source>
</evidence>
<dbReference type="InterPro" id="IPR008271">
    <property type="entry name" value="Ser/Thr_kinase_AS"/>
</dbReference>
<proteinExistence type="predicted"/>
<keyword evidence="9" id="KW-1185">Reference proteome</keyword>
<evidence type="ECO:0000259" key="7">
    <source>
        <dbReference type="PROSITE" id="PS50011"/>
    </source>
</evidence>
<feature type="compositionally biased region" description="Basic and acidic residues" evidence="6">
    <location>
        <begin position="455"/>
        <end position="467"/>
    </location>
</feature>
<dbReference type="RefSeq" id="WP_277864247.1">
    <property type="nucleotide sequence ID" value="NZ_JARRAG010000002.1"/>
</dbReference>
<dbReference type="SMART" id="SM00220">
    <property type="entry name" value="S_TKc"/>
    <property type="match status" value="1"/>
</dbReference>
<reference evidence="8 9" key="1">
    <citation type="submission" date="2023-03" db="EMBL/GenBank/DDBJ databases">
        <title>Paludisphaera mucosa sp. nov. a novel planctomycete from northern fen.</title>
        <authorList>
            <person name="Ivanova A."/>
        </authorList>
    </citation>
    <scope>NUCLEOTIDE SEQUENCE [LARGE SCALE GENOMIC DNA]</scope>
    <source>
        <strain evidence="8 9">Pla2</strain>
    </source>
</reference>
<dbReference type="Proteomes" id="UP001216907">
    <property type="component" value="Unassembled WGS sequence"/>
</dbReference>
<evidence type="ECO:0000256" key="2">
    <source>
        <dbReference type="ARBA" id="ARBA00022741"/>
    </source>
</evidence>
<dbReference type="GO" id="GO:0004674">
    <property type="term" value="F:protein serine/threonine kinase activity"/>
    <property type="evidence" value="ECO:0007669"/>
    <property type="project" value="UniProtKB-EC"/>
</dbReference>
<sequence length="499" mass="53347">MNKTPNACDSDRLRTLEWDRLPAAELAGLERHLDACAACRDELDRIVRGDDCLAGVRREAGRDDDLDEADAGPVGPEALDFLAPSDWPDSLGRLGTYEIKGVLGRGGMGVVLKAHDPALGRNVAIKVLSAALATCGASRKRFLREARAAAAVVHEHVVSVFAVVESAGLPFLVMEYVPGRSLQERIDRFGPLGLAEILRIGRQTAAGLAAAHAQGIVHRDVKPANILLEDGVERVRLTDFGLARAVADAAVTRSGVIAGTPHYMAPEQASGGAVDHRADLFSLGSTLYAAAAGRPPFRAETPLGVLRRVCDDRHRPLREINPEIPAWLEAIVDRLLAKDPADRFASAVAVADLLERCLAHVQQPLAAPLPPELAGLLTTPATRARRRLRRELLALGALAAAATGVYTLRPRPVPVVPSMSPLALPDEEARTAVPPPPSPAWAEIAALPARLREANEAADRLEAEHLAPSESEDPDPTSILIDDLNRDLEAFERSIAAPR</sequence>
<dbReference type="Gene3D" id="3.30.200.20">
    <property type="entry name" value="Phosphorylase Kinase, domain 1"/>
    <property type="match status" value="1"/>
</dbReference>
<dbReference type="Pfam" id="PF00069">
    <property type="entry name" value="Pkinase"/>
    <property type="match status" value="1"/>
</dbReference>
<evidence type="ECO:0000256" key="1">
    <source>
        <dbReference type="ARBA" id="ARBA00022679"/>
    </source>
</evidence>
<dbReference type="InterPro" id="IPR000719">
    <property type="entry name" value="Prot_kinase_dom"/>
</dbReference>
<keyword evidence="3 8" id="KW-0418">Kinase</keyword>
<organism evidence="8 9">
    <name type="scientific">Paludisphaera mucosa</name>
    <dbReference type="NCBI Taxonomy" id="3030827"/>
    <lineage>
        <taxon>Bacteria</taxon>
        <taxon>Pseudomonadati</taxon>
        <taxon>Planctomycetota</taxon>
        <taxon>Planctomycetia</taxon>
        <taxon>Isosphaerales</taxon>
        <taxon>Isosphaeraceae</taxon>
        <taxon>Paludisphaera</taxon>
    </lineage>
</organism>
<dbReference type="PROSITE" id="PS00107">
    <property type="entry name" value="PROTEIN_KINASE_ATP"/>
    <property type="match status" value="1"/>
</dbReference>
<evidence type="ECO:0000313" key="8">
    <source>
        <dbReference type="EMBL" id="MDG3007979.1"/>
    </source>
</evidence>
<dbReference type="PROSITE" id="PS50011">
    <property type="entry name" value="PROTEIN_KINASE_DOM"/>
    <property type="match status" value="1"/>
</dbReference>
<dbReference type="InterPro" id="IPR017441">
    <property type="entry name" value="Protein_kinase_ATP_BS"/>
</dbReference>
<dbReference type="EMBL" id="JARRAG010000002">
    <property type="protein sequence ID" value="MDG3007979.1"/>
    <property type="molecule type" value="Genomic_DNA"/>
</dbReference>
<dbReference type="EC" id="2.7.11.1" evidence="8"/>
<dbReference type="PANTHER" id="PTHR43289:SF6">
    <property type="entry name" value="SERINE_THREONINE-PROTEIN KINASE NEKL-3"/>
    <property type="match status" value="1"/>
</dbReference>
<evidence type="ECO:0000256" key="6">
    <source>
        <dbReference type="SAM" id="MobiDB-lite"/>
    </source>
</evidence>
<keyword evidence="1 8" id="KW-0808">Transferase</keyword>
<name>A0ABT6FKD5_9BACT</name>
<accession>A0ABT6FKD5</accession>
<feature type="region of interest" description="Disordered" evidence="6">
    <location>
        <begin position="455"/>
        <end position="480"/>
    </location>
</feature>
<dbReference type="Gene3D" id="1.10.510.10">
    <property type="entry name" value="Transferase(Phosphotransferase) domain 1"/>
    <property type="match status" value="1"/>
</dbReference>
<feature type="binding site" evidence="5">
    <location>
        <position position="126"/>
    </location>
    <ligand>
        <name>ATP</name>
        <dbReference type="ChEBI" id="CHEBI:30616"/>
    </ligand>
</feature>
<dbReference type="PROSITE" id="PS00108">
    <property type="entry name" value="PROTEIN_KINASE_ST"/>
    <property type="match status" value="1"/>
</dbReference>
<evidence type="ECO:0000256" key="4">
    <source>
        <dbReference type="ARBA" id="ARBA00022840"/>
    </source>
</evidence>
<keyword evidence="4 5" id="KW-0067">ATP-binding</keyword>
<gene>
    <name evidence="8" type="ORF">PZE19_29800</name>
</gene>
<feature type="domain" description="Protein kinase" evidence="7">
    <location>
        <begin position="97"/>
        <end position="358"/>
    </location>
</feature>
<dbReference type="InterPro" id="IPR011009">
    <property type="entry name" value="Kinase-like_dom_sf"/>
</dbReference>
<evidence type="ECO:0000313" key="9">
    <source>
        <dbReference type="Proteomes" id="UP001216907"/>
    </source>
</evidence>
<dbReference type="PANTHER" id="PTHR43289">
    <property type="entry name" value="MITOGEN-ACTIVATED PROTEIN KINASE KINASE KINASE 20-RELATED"/>
    <property type="match status" value="1"/>
</dbReference>
<dbReference type="CDD" id="cd14014">
    <property type="entry name" value="STKc_PknB_like"/>
    <property type="match status" value="1"/>
</dbReference>
<protein>
    <submittedName>
        <fullName evidence="8">Serine/threonine-protein kinase</fullName>
        <ecNumber evidence="8">2.7.11.1</ecNumber>
    </submittedName>
</protein>
<keyword evidence="2 5" id="KW-0547">Nucleotide-binding</keyword>
<dbReference type="SUPFAM" id="SSF56112">
    <property type="entry name" value="Protein kinase-like (PK-like)"/>
    <property type="match status" value="1"/>
</dbReference>
<evidence type="ECO:0000256" key="5">
    <source>
        <dbReference type="PROSITE-ProRule" id="PRU10141"/>
    </source>
</evidence>